<dbReference type="SUPFAM" id="SSF50447">
    <property type="entry name" value="Translation proteins"/>
    <property type="match status" value="1"/>
</dbReference>
<evidence type="ECO:0000256" key="12">
    <source>
        <dbReference type="ARBA" id="ARBA00032478"/>
    </source>
</evidence>
<evidence type="ECO:0000256" key="7">
    <source>
        <dbReference type="ARBA" id="ARBA00022723"/>
    </source>
</evidence>
<dbReference type="InterPro" id="IPR027417">
    <property type="entry name" value="P-loop_NTPase"/>
</dbReference>
<evidence type="ECO:0000256" key="8">
    <source>
        <dbReference type="ARBA" id="ARBA00022741"/>
    </source>
</evidence>
<keyword evidence="8" id="KW-0547">Nucleotide-binding</keyword>
<evidence type="ECO:0000313" key="16">
    <source>
        <dbReference type="Proteomes" id="UP000694621"/>
    </source>
</evidence>
<feature type="compositionally biased region" description="Basic and acidic residues" evidence="13">
    <location>
        <begin position="31"/>
        <end position="40"/>
    </location>
</feature>
<dbReference type="NCBIfam" id="NF003078">
    <property type="entry name" value="PRK04004.1"/>
    <property type="match status" value="1"/>
</dbReference>
<name>A0A8B9LUR2_ASTMX</name>
<feature type="compositionally biased region" description="Acidic residues" evidence="13">
    <location>
        <begin position="228"/>
        <end position="262"/>
    </location>
</feature>
<keyword evidence="7" id="KW-0479">Metal-binding</keyword>
<dbReference type="Proteomes" id="UP000694621">
    <property type="component" value="Unplaced"/>
</dbReference>
<feature type="domain" description="Tr-type G" evidence="14">
    <location>
        <begin position="319"/>
        <end position="536"/>
    </location>
</feature>
<evidence type="ECO:0000259" key="14">
    <source>
        <dbReference type="PROSITE" id="PS51722"/>
    </source>
</evidence>
<dbReference type="PROSITE" id="PS51722">
    <property type="entry name" value="G_TR_2"/>
    <property type="match status" value="1"/>
</dbReference>
<dbReference type="InterPro" id="IPR009000">
    <property type="entry name" value="Transl_B-barrel_sf"/>
</dbReference>
<evidence type="ECO:0000256" key="5">
    <source>
        <dbReference type="ARBA" id="ARBA00022490"/>
    </source>
</evidence>
<evidence type="ECO:0000256" key="9">
    <source>
        <dbReference type="ARBA" id="ARBA00022801"/>
    </source>
</evidence>
<dbReference type="CDD" id="cd03703">
    <property type="entry name" value="aeIF5B_II"/>
    <property type="match status" value="1"/>
</dbReference>
<accession>A0A8B9LUR2</accession>
<dbReference type="InterPro" id="IPR015760">
    <property type="entry name" value="TIF_IF2"/>
</dbReference>
<feature type="compositionally biased region" description="Basic and acidic residues" evidence="13">
    <location>
        <begin position="211"/>
        <end position="227"/>
    </location>
</feature>
<dbReference type="EC" id="3.6.5.3" evidence="3"/>
<comment type="subcellular location">
    <subcellularLocation>
        <location evidence="1">Cytoplasm</location>
    </subcellularLocation>
</comment>
<evidence type="ECO:0000256" key="6">
    <source>
        <dbReference type="ARBA" id="ARBA00022540"/>
    </source>
</evidence>
<dbReference type="GO" id="GO:0003743">
    <property type="term" value="F:translation initiation factor activity"/>
    <property type="evidence" value="ECO:0007669"/>
    <property type="project" value="UniProtKB-KW"/>
</dbReference>
<dbReference type="PANTHER" id="PTHR43381:SF4">
    <property type="entry name" value="EUKARYOTIC TRANSLATION INITIATION FACTOR 5B"/>
    <property type="match status" value="1"/>
</dbReference>
<sequence length="856" mass="97765">MKDDHFYLKCILLFVDDDGDKKKKDKKKKKGEKEEKEKKKGPSKATVKAMQEALARMKEEEERAKREEEERERRLAELEAQRLEQERLEAERKEKKKQKDKERKERMKKEGKLLTKAQKESRARAEATLRALQAQGVEVPSKDSMPKKRPIYSDKRKKKPAAQTPEGMCKLLDCFIFIFMVLKPFVFTAAEPSAEAADLDDWEAMASDEERELKKVHIEVKETKQENGSEDEEEDEEDEEDEDEEDEEEGEEESEEEEEEEKETQTAKTKSKKEVSSESSSESDSDDERTKEERLYDKAKRRIEKRRQENLKNINLDKLRAPVVCVLGHVDTGKTKILDKLRHTHVQDGEAGGITQQIGATNVPLDTIVEQTKMVKNFDRETIKIPGMLIIDTPGHESFGNLRNRGSSLCDIAILVVDIMHGLEPQTIESINLLKEKKCPFIVALNKIDRLYDWKKGPETDVVATLKKQKKNTKDEFDERAKAIIVEFAQQGLNAALFYENKDQRTFVSLVPTSAHSGDGMGNLIALLVDLTQTMLARRLAHCDELRAQVMEVKALPGMGTTIDVILINGRLREGETIIVPGVEGPIVTQIRGLLLPPPLKELRVKNQYEKHKEVCTSQGVKILGKDLEKTLAGLPLLVAHKEDEVPVLRDELVRELKQTLNAIKLEEKGVYVQASTLGSLEALLEFLRTSKVPYSGINIGPVHKKDVMKASTMLEHDQQYAVILAFDVKIERESQEMADSLGVRIFSAEIIYHLFDAFTKYREDYKKQKQDEFKHIAVFPCKLRILPQFIFNSRDPIVMGVTVEAGVLKTGTPLCVPSKGITRASIDALKNWFRDEMQKSDWQLIMELKKTFEII</sequence>
<dbReference type="FunFam" id="2.40.30.10:FF:000013">
    <property type="entry name" value="eukaryotic translation initiation factor 5B"/>
    <property type="match status" value="1"/>
</dbReference>
<evidence type="ECO:0000256" key="11">
    <source>
        <dbReference type="ARBA" id="ARBA00023134"/>
    </source>
</evidence>
<feature type="region of interest" description="Disordered" evidence="13">
    <location>
        <begin position="208"/>
        <end position="293"/>
    </location>
</feature>
<evidence type="ECO:0000256" key="10">
    <source>
        <dbReference type="ARBA" id="ARBA00022917"/>
    </source>
</evidence>
<dbReference type="SUPFAM" id="SSF52540">
    <property type="entry name" value="P-loop containing nucleoside triphosphate hydrolases"/>
    <property type="match status" value="1"/>
</dbReference>
<dbReference type="AlphaFoldDB" id="A0A8B9LUR2"/>
<evidence type="ECO:0000256" key="3">
    <source>
        <dbReference type="ARBA" id="ARBA00011986"/>
    </source>
</evidence>
<keyword evidence="11" id="KW-0342">GTP-binding</keyword>
<evidence type="ECO:0000313" key="15">
    <source>
        <dbReference type="Ensembl" id="ENSAMXP00005056901.1"/>
    </source>
</evidence>
<dbReference type="InterPro" id="IPR000795">
    <property type="entry name" value="T_Tr_GTP-bd_dom"/>
</dbReference>
<dbReference type="GO" id="GO:0005525">
    <property type="term" value="F:GTP binding"/>
    <property type="evidence" value="ECO:0007669"/>
    <property type="project" value="UniProtKB-KW"/>
</dbReference>
<feature type="compositionally biased region" description="Basic and acidic residues" evidence="13">
    <location>
        <begin position="87"/>
        <end position="127"/>
    </location>
</feature>
<dbReference type="GO" id="GO:0005739">
    <property type="term" value="C:mitochondrion"/>
    <property type="evidence" value="ECO:0007669"/>
    <property type="project" value="TreeGrafter"/>
</dbReference>
<proteinExistence type="inferred from homology"/>
<comment type="similarity">
    <text evidence="2">Belongs to the TRAFAC class translation factor GTPase superfamily. Classic translation factor GTPase family. IF-2 subfamily.</text>
</comment>
<dbReference type="NCBIfam" id="TIGR00231">
    <property type="entry name" value="small_GTP"/>
    <property type="match status" value="1"/>
</dbReference>
<dbReference type="Gene3D" id="3.40.50.300">
    <property type="entry name" value="P-loop containing nucleotide triphosphate hydrolases"/>
    <property type="match status" value="1"/>
</dbReference>
<dbReference type="Pfam" id="PF11987">
    <property type="entry name" value="IF-2"/>
    <property type="match status" value="1"/>
</dbReference>
<keyword evidence="9" id="KW-0378">Hydrolase</keyword>
<protein>
    <recommendedName>
        <fullName evidence="4">Eukaryotic translation initiation factor 5B</fullName>
        <ecNumber evidence="3">3.6.5.3</ecNumber>
    </recommendedName>
    <alternativeName>
        <fullName evidence="12">Translation initiation factor IF-2</fullName>
    </alternativeName>
</protein>
<organism evidence="15 16">
    <name type="scientific">Astyanax mexicanus</name>
    <name type="common">Blind cave fish</name>
    <name type="synonym">Astyanax fasciatus mexicanus</name>
    <dbReference type="NCBI Taxonomy" id="7994"/>
    <lineage>
        <taxon>Eukaryota</taxon>
        <taxon>Metazoa</taxon>
        <taxon>Chordata</taxon>
        <taxon>Craniata</taxon>
        <taxon>Vertebrata</taxon>
        <taxon>Euteleostomi</taxon>
        <taxon>Actinopterygii</taxon>
        <taxon>Neopterygii</taxon>
        <taxon>Teleostei</taxon>
        <taxon>Ostariophysi</taxon>
        <taxon>Characiformes</taxon>
        <taxon>Characoidei</taxon>
        <taxon>Acestrorhamphidae</taxon>
        <taxon>Acestrorhamphinae</taxon>
        <taxon>Astyanax</taxon>
    </lineage>
</organism>
<evidence type="ECO:0000256" key="2">
    <source>
        <dbReference type="ARBA" id="ARBA00007733"/>
    </source>
</evidence>
<dbReference type="PRINTS" id="PR00315">
    <property type="entry name" value="ELONGATNFCT"/>
</dbReference>
<dbReference type="InterPro" id="IPR036925">
    <property type="entry name" value="TIF_IF2_dom3_sf"/>
</dbReference>
<dbReference type="Gene3D" id="2.40.30.10">
    <property type="entry name" value="Translation factors"/>
    <property type="match status" value="3"/>
</dbReference>
<feature type="compositionally biased region" description="Basic and acidic residues" evidence="13">
    <location>
        <begin position="140"/>
        <end position="154"/>
    </location>
</feature>
<dbReference type="InterPro" id="IPR029459">
    <property type="entry name" value="EFTU-type"/>
</dbReference>
<evidence type="ECO:0000256" key="1">
    <source>
        <dbReference type="ARBA" id="ARBA00004496"/>
    </source>
</evidence>
<feature type="compositionally biased region" description="Basic and acidic residues" evidence="13">
    <location>
        <begin position="55"/>
        <end position="74"/>
    </location>
</feature>
<keyword evidence="10" id="KW-0648">Protein biosynthesis</keyword>
<dbReference type="InterPro" id="IPR005225">
    <property type="entry name" value="Small_GTP-bd"/>
</dbReference>
<reference evidence="15" key="1">
    <citation type="submission" date="2025-08" db="UniProtKB">
        <authorList>
            <consortium name="Ensembl"/>
        </authorList>
    </citation>
    <scope>IDENTIFICATION</scope>
</reference>
<feature type="region of interest" description="Disordered" evidence="13">
    <location>
        <begin position="87"/>
        <end position="165"/>
    </location>
</feature>
<dbReference type="CDD" id="cd01887">
    <property type="entry name" value="IF2_eIF5B"/>
    <property type="match status" value="1"/>
</dbReference>
<dbReference type="GO" id="GO:0003924">
    <property type="term" value="F:GTPase activity"/>
    <property type="evidence" value="ECO:0007669"/>
    <property type="project" value="InterPro"/>
</dbReference>
<dbReference type="Pfam" id="PF14578">
    <property type="entry name" value="GTP_EFTU_D4"/>
    <property type="match status" value="1"/>
</dbReference>
<feature type="region of interest" description="Disordered" evidence="13">
    <location>
        <begin position="20"/>
        <end position="74"/>
    </location>
</feature>
<dbReference type="PANTHER" id="PTHR43381">
    <property type="entry name" value="TRANSLATION INITIATION FACTOR IF-2-RELATED"/>
    <property type="match status" value="1"/>
</dbReference>
<dbReference type="SUPFAM" id="SSF52156">
    <property type="entry name" value="Initiation factor IF2/eIF5b, domain 3"/>
    <property type="match status" value="1"/>
</dbReference>
<dbReference type="Gene3D" id="3.40.50.10050">
    <property type="entry name" value="Translation initiation factor IF- 2, domain 3"/>
    <property type="match status" value="1"/>
</dbReference>
<dbReference type="Pfam" id="PF00009">
    <property type="entry name" value="GTP_EFTU"/>
    <property type="match status" value="1"/>
</dbReference>
<dbReference type="InterPro" id="IPR023115">
    <property type="entry name" value="TIF_IF2_dom3"/>
</dbReference>
<keyword evidence="6" id="KW-0396">Initiation factor</keyword>
<evidence type="ECO:0000256" key="4">
    <source>
        <dbReference type="ARBA" id="ARBA00013824"/>
    </source>
</evidence>
<dbReference type="GO" id="GO:0046872">
    <property type="term" value="F:metal ion binding"/>
    <property type="evidence" value="ECO:0007669"/>
    <property type="project" value="UniProtKB-KW"/>
</dbReference>
<dbReference type="FunFam" id="3.40.50.10050:FF:000002">
    <property type="entry name" value="Eukaryotic translation initiation factor 5B"/>
    <property type="match status" value="1"/>
</dbReference>
<dbReference type="FunFam" id="3.40.50.300:FF:000112">
    <property type="entry name" value="Eukaryotic translation initiation factor 5B"/>
    <property type="match status" value="1"/>
</dbReference>
<dbReference type="Ensembl" id="ENSAMXT00005061483.1">
    <property type="protein sequence ID" value="ENSAMXP00005056901.1"/>
    <property type="gene ID" value="ENSAMXG00005025130.1"/>
</dbReference>
<evidence type="ECO:0000256" key="13">
    <source>
        <dbReference type="SAM" id="MobiDB-lite"/>
    </source>
</evidence>
<keyword evidence="5" id="KW-0963">Cytoplasm</keyword>